<dbReference type="PANTHER" id="PTHR38686:SF1">
    <property type="entry name" value="APOLIPOPROTEIN N-ACYLTRANSFERASE"/>
    <property type="match status" value="1"/>
</dbReference>
<evidence type="ECO:0000256" key="2">
    <source>
        <dbReference type="ARBA" id="ARBA00010065"/>
    </source>
</evidence>
<feature type="region of interest" description="Disordered" evidence="10">
    <location>
        <begin position="1"/>
        <end position="21"/>
    </location>
</feature>
<organism evidence="12 13">
    <name type="scientific">Hymenobacter bucti</name>
    <dbReference type="NCBI Taxonomy" id="1844114"/>
    <lineage>
        <taxon>Bacteria</taxon>
        <taxon>Pseudomonadati</taxon>
        <taxon>Bacteroidota</taxon>
        <taxon>Cytophagia</taxon>
        <taxon>Cytophagales</taxon>
        <taxon>Hymenobacteraceae</taxon>
        <taxon>Hymenobacter</taxon>
    </lineage>
</organism>
<evidence type="ECO:0000256" key="6">
    <source>
        <dbReference type="ARBA" id="ARBA00022989"/>
    </source>
</evidence>
<sequence>MTPTTTTQPMPPTTSTLPTPTSALGRLWQSPPLLALLGAALLWAGWPTHPAPFTLLLFVGFVPYLRLEQVLTAQGARRGRVFAMSYLFLVLWNAFTTWWVSYSTLGGGIAAVVLNAALMCLPLMAFRRTKERLGAKMGYFSLPIYWIAFEQLHLHWDLTWPWLTLGNGFASVPSWVQWYEYTGFLGGSVWLWGVNILIFWAWAGRRRLPYWTNSWPALAIGLPLIFSFGLGRSYQEKGPEAEVLVIQPNIDPYEEKFPGTARFITFEEQLKRLLDRTEQNIAPQTRLVLWPETTLDETYFETTFDREAKVQHIRQVLLARHPGLSLLTGITSVVRYPDKEHATVTARHRDDLGYYDVFNTAAFFPDASAPAQFYHKSRLVPGVEKIPPVLTGLLNNIDLGGVAGSYGSQEQRTVFASPGTPALRVGPIICYESIYGDFINQYAHNGATLLGIITNDGWWSDSPGHEQHLVYGALRAIETRRDVARSANTGISGFVNQHGEITQRTGWWVGAAARSVVHLNDEQTFYVRYGELIGRGAQLLAGLLVLGAVAGPLVRKK</sequence>
<comment type="pathway">
    <text evidence="9">Protein modification; lipoprotein biosynthesis (N-acyl transfer).</text>
</comment>
<feature type="transmembrane region" description="Helical" evidence="9">
    <location>
        <begin position="215"/>
        <end position="234"/>
    </location>
</feature>
<evidence type="ECO:0000256" key="1">
    <source>
        <dbReference type="ARBA" id="ARBA00004651"/>
    </source>
</evidence>
<feature type="transmembrane region" description="Helical" evidence="9">
    <location>
        <begin position="536"/>
        <end position="554"/>
    </location>
</feature>
<accession>A0ABW4QVW3</accession>
<evidence type="ECO:0000256" key="5">
    <source>
        <dbReference type="ARBA" id="ARBA00022692"/>
    </source>
</evidence>
<dbReference type="GO" id="GO:0016746">
    <property type="term" value="F:acyltransferase activity"/>
    <property type="evidence" value="ECO:0007669"/>
    <property type="project" value="UniProtKB-KW"/>
</dbReference>
<keyword evidence="4 9" id="KW-0808">Transferase</keyword>
<keyword evidence="6 9" id="KW-1133">Transmembrane helix</keyword>
<evidence type="ECO:0000313" key="13">
    <source>
        <dbReference type="Proteomes" id="UP001597197"/>
    </source>
</evidence>
<evidence type="ECO:0000256" key="3">
    <source>
        <dbReference type="ARBA" id="ARBA00022475"/>
    </source>
</evidence>
<feature type="transmembrane region" description="Helical" evidence="9">
    <location>
        <begin position="138"/>
        <end position="156"/>
    </location>
</feature>
<name>A0ABW4QVW3_9BACT</name>
<feature type="transmembrane region" description="Helical" evidence="9">
    <location>
        <begin position="181"/>
        <end position="203"/>
    </location>
</feature>
<feature type="domain" description="CN hydrolase" evidence="11">
    <location>
        <begin position="246"/>
        <end position="534"/>
    </location>
</feature>
<protein>
    <recommendedName>
        <fullName evidence="9">Apolipoprotein N-acyltransferase</fullName>
        <shortName evidence="9">ALP N-acyltransferase</shortName>
        <ecNumber evidence="9">2.3.1.269</ecNumber>
    </recommendedName>
</protein>
<evidence type="ECO:0000256" key="4">
    <source>
        <dbReference type="ARBA" id="ARBA00022679"/>
    </source>
</evidence>
<proteinExistence type="inferred from homology"/>
<dbReference type="EC" id="2.3.1.269" evidence="9"/>
<dbReference type="Pfam" id="PF00795">
    <property type="entry name" value="CN_hydrolase"/>
    <property type="match status" value="1"/>
</dbReference>
<dbReference type="InterPro" id="IPR045378">
    <property type="entry name" value="LNT_N"/>
</dbReference>
<feature type="transmembrane region" description="Helical" evidence="9">
    <location>
        <begin position="105"/>
        <end position="126"/>
    </location>
</feature>
<keyword evidence="8 9" id="KW-0012">Acyltransferase</keyword>
<keyword evidence="5 9" id="KW-0812">Transmembrane</keyword>
<evidence type="ECO:0000256" key="9">
    <source>
        <dbReference type="HAMAP-Rule" id="MF_01148"/>
    </source>
</evidence>
<evidence type="ECO:0000256" key="10">
    <source>
        <dbReference type="SAM" id="MobiDB-lite"/>
    </source>
</evidence>
<feature type="transmembrane region" description="Helical" evidence="9">
    <location>
        <begin position="51"/>
        <end position="67"/>
    </location>
</feature>
<feature type="transmembrane region" description="Helical" evidence="9">
    <location>
        <begin position="79"/>
        <end position="99"/>
    </location>
</feature>
<comment type="caution">
    <text evidence="12">The sequence shown here is derived from an EMBL/GenBank/DDBJ whole genome shotgun (WGS) entry which is preliminary data.</text>
</comment>
<evidence type="ECO:0000313" key="12">
    <source>
        <dbReference type="EMBL" id="MFD1873736.1"/>
    </source>
</evidence>
<dbReference type="PANTHER" id="PTHR38686">
    <property type="entry name" value="APOLIPOPROTEIN N-ACYLTRANSFERASE"/>
    <property type="match status" value="1"/>
</dbReference>
<dbReference type="InterPro" id="IPR036526">
    <property type="entry name" value="C-N_Hydrolase_sf"/>
</dbReference>
<dbReference type="Proteomes" id="UP001597197">
    <property type="component" value="Unassembled WGS sequence"/>
</dbReference>
<dbReference type="HAMAP" id="MF_01148">
    <property type="entry name" value="Lnt"/>
    <property type="match status" value="1"/>
</dbReference>
<evidence type="ECO:0000259" key="11">
    <source>
        <dbReference type="PROSITE" id="PS50263"/>
    </source>
</evidence>
<comment type="subcellular location">
    <subcellularLocation>
        <location evidence="1 9">Cell membrane</location>
        <topology evidence="1 9">Multi-pass membrane protein</topology>
    </subcellularLocation>
</comment>
<dbReference type="NCBIfam" id="TIGR00546">
    <property type="entry name" value="lnt"/>
    <property type="match status" value="1"/>
</dbReference>
<comment type="catalytic activity">
    <reaction evidence="9">
        <text>N-terminal S-1,2-diacyl-sn-glyceryl-L-cysteinyl-[lipoprotein] + a glycerophospholipid = N-acyl-S-1,2-diacyl-sn-glyceryl-L-cysteinyl-[lipoprotein] + a 2-acyl-sn-glycero-3-phospholipid + H(+)</text>
        <dbReference type="Rhea" id="RHEA:48228"/>
        <dbReference type="Rhea" id="RHEA-COMP:14681"/>
        <dbReference type="Rhea" id="RHEA-COMP:14684"/>
        <dbReference type="ChEBI" id="CHEBI:15378"/>
        <dbReference type="ChEBI" id="CHEBI:136912"/>
        <dbReference type="ChEBI" id="CHEBI:140656"/>
        <dbReference type="ChEBI" id="CHEBI:140657"/>
        <dbReference type="ChEBI" id="CHEBI:140660"/>
        <dbReference type="EC" id="2.3.1.269"/>
    </reaction>
</comment>
<dbReference type="CDD" id="cd07571">
    <property type="entry name" value="ALP_N-acyl_transferase"/>
    <property type="match status" value="1"/>
</dbReference>
<keyword evidence="13" id="KW-1185">Reference proteome</keyword>
<keyword evidence="7 9" id="KW-0472">Membrane</keyword>
<comment type="similarity">
    <text evidence="2 9">Belongs to the CN hydrolase family. Apolipoprotein N-acyltransferase subfamily.</text>
</comment>
<evidence type="ECO:0000256" key="7">
    <source>
        <dbReference type="ARBA" id="ARBA00023136"/>
    </source>
</evidence>
<evidence type="ECO:0000256" key="8">
    <source>
        <dbReference type="ARBA" id="ARBA00023315"/>
    </source>
</evidence>
<comment type="function">
    <text evidence="9">Catalyzes the phospholipid dependent N-acylation of the N-terminal cysteine of apolipoprotein, the last step in lipoprotein maturation.</text>
</comment>
<keyword evidence="3 9" id="KW-1003">Cell membrane</keyword>
<dbReference type="SUPFAM" id="SSF56317">
    <property type="entry name" value="Carbon-nitrogen hydrolase"/>
    <property type="match status" value="1"/>
</dbReference>
<dbReference type="Pfam" id="PF20154">
    <property type="entry name" value="LNT_N"/>
    <property type="match status" value="1"/>
</dbReference>
<reference evidence="13" key="1">
    <citation type="journal article" date="2019" name="Int. J. Syst. Evol. Microbiol.">
        <title>The Global Catalogue of Microorganisms (GCM) 10K type strain sequencing project: providing services to taxonomists for standard genome sequencing and annotation.</title>
        <authorList>
            <consortium name="The Broad Institute Genomics Platform"/>
            <consortium name="The Broad Institute Genome Sequencing Center for Infectious Disease"/>
            <person name="Wu L."/>
            <person name="Ma J."/>
        </authorList>
    </citation>
    <scope>NUCLEOTIDE SEQUENCE [LARGE SCALE GENOMIC DNA]</scope>
    <source>
        <strain evidence="13">CGMCC 1.15795</strain>
    </source>
</reference>
<dbReference type="EMBL" id="JBHUFD010000005">
    <property type="protein sequence ID" value="MFD1873736.1"/>
    <property type="molecule type" value="Genomic_DNA"/>
</dbReference>
<dbReference type="InterPro" id="IPR003010">
    <property type="entry name" value="C-N_Hydrolase"/>
</dbReference>
<gene>
    <name evidence="9 12" type="primary">lnt</name>
    <name evidence="12" type="ORF">ACFSDX_14910</name>
</gene>
<dbReference type="RefSeq" id="WP_382314890.1">
    <property type="nucleotide sequence ID" value="NZ_JBHUFD010000005.1"/>
</dbReference>
<dbReference type="InterPro" id="IPR004563">
    <property type="entry name" value="Apolipo_AcylTrfase"/>
</dbReference>
<dbReference type="PROSITE" id="PS50263">
    <property type="entry name" value="CN_HYDROLASE"/>
    <property type="match status" value="1"/>
</dbReference>
<dbReference type="Gene3D" id="3.60.110.10">
    <property type="entry name" value="Carbon-nitrogen hydrolase"/>
    <property type="match status" value="1"/>
</dbReference>